<keyword evidence="3" id="KW-1185">Reference proteome</keyword>
<name>A0ABX5T6X3_9ENTR</name>
<evidence type="ECO:0000313" key="2">
    <source>
        <dbReference type="EMBL" id="QBX80835.1"/>
    </source>
</evidence>
<organism evidence="2 3">
    <name type="scientific">Citrobacter tructae</name>
    <dbReference type="NCBI Taxonomy" id="2562449"/>
    <lineage>
        <taxon>Bacteria</taxon>
        <taxon>Pseudomonadati</taxon>
        <taxon>Pseudomonadota</taxon>
        <taxon>Gammaproteobacteria</taxon>
        <taxon>Enterobacterales</taxon>
        <taxon>Enterobacteriaceae</taxon>
        <taxon>Citrobacter</taxon>
    </lineage>
</organism>
<evidence type="ECO:0000259" key="1">
    <source>
        <dbReference type="PROSITE" id="PS50883"/>
    </source>
</evidence>
<dbReference type="PROSITE" id="PS50883">
    <property type="entry name" value="EAL"/>
    <property type="match status" value="1"/>
</dbReference>
<dbReference type="InterPro" id="IPR001633">
    <property type="entry name" value="EAL_dom"/>
</dbReference>
<reference evidence="2 3" key="1">
    <citation type="submission" date="2019-03" db="EMBL/GenBank/DDBJ databases">
        <title>Complete genome sequence of Citrobacter sp. SNU WT2 isolated from diseased rainbow trout.</title>
        <authorList>
            <person name="Oh W.T."/>
            <person name="Park S.C."/>
        </authorList>
    </citation>
    <scope>NUCLEOTIDE SEQUENCE [LARGE SCALE GENOMIC DNA]</scope>
    <source>
        <strain evidence="2 3">SNU WT2</strain>
    </source>
</reference>
<dbReference type="SUPFAM" id="SSF141868">
    <property type="entry name" value="EAL domain-like"/>
    <property type="match status" value="1"/>
</dbReference>
<sequence>MTPSLLLWNDKYEHAPPSIENDARILPFSLKLEPIVDLSTSHRYGFEVLTHLPREINSEKYFRQLSLPQQQGLFYQQMTNVTCFRSAYVYSLNLPMKAFLDWRSFHWAGMVFPPNLAIEIQDAVTFLSLNTAQRAVVYKTIQQIEALGIPIWMDDANEELLTAFIDANWQLSGIKLDKNTFWTLSKKPGRLQQTIQRGQAIANRMIVEGIETHKHKEIALQAGAEFGQGYLWPAIYPGQ</sequence>
<evidence type="ECO:0000313" key="3">
    <source>
        <dbReference type="Proteomes" id="UP000296284"/>
    </source>
</evidence>
<proteinExistence type="predicted"/>
<protein>
    <submittedName>
        <fullName evidence="2">EAL domain-containing protein</fullName>
    </submittedName>
</protein>
<dbReference type="Pfam" id="PF00563">
    <property type="entry name" value="EAL"/>
    <property type="match status" value="1"/>
</dbReference>
<feature type="domain" description="EAL" evidence="1">
    <location>
        <begin position="1"/>
        <end position="239"/>
    </location>
</feature>
<dbReference type="InterPro" id="IPR035919">
    <property type="entry name" value="EAL_sf"/>
</dbReference>
<accession>A0ABX5T6X3</accession>
<dbReference type="Gene3D" id="3.20.20.450">
    <property type="entry name" value="EAL domain"/>
    <property type="match status" value="1"/>
</dbReference>
<dbReference type="Proteomes" id="UP000296284">
    <property type="component" value="Chromosome"/>
</dbReference>
<gene>
    <name evidence="2" type="ORF">E4Z61_10895</name>
</gene>
<dbReference type="EMBL" id="CP038469">
    <property type="protein sequence ID" value="QBX80835.1"/>
    <property type="molecule type" value="Genomic_DNA"/>
</dbReference>
<dbReference type="RefSeq" id="WP_135322778.1">
    <property type="nucleotide sequence ID" value="NZ_CP038469.1"/>
</dbReference>